<reference evidence="6 7" key="1">
    <citation type="submission" date="2016-03" db="EMBL/GenBank/DDBJ databases">
        <authorList>
            <person name="Ploux O."/>
        </authorList>
    </citation>
    <scope>NUCLEOTIDE SEQUENCE [LARGE SCALE GENOMIC DNA]</scope>
    <source>
        <strain evidence="6 7">UAMH 11012</strain>
    </source>
</reference>
<dbReference type="InterPro" id="IPR011043">
    <property type="entry name" value="Gal_Oxase/kelch_b-propeller"/>
</dbReference>
<feature type="signal peptide" evidence="5">
    <location>
        <begin position="1"/>
        <end position="20"/>
    </location>
</feature>
<feature type="region of interest" description="Disordered" evidence="3">
    <location>
        <begin position="569"/>
        <end position="604"/>
    </location>
</feature>
<protein>
    <submittedName>
        <fullName evidence="6">Related to cell wall anchored protein</fullName>
    </submittedName>
</protein>
<organism evidence="6 7">
    <name type="scientific">Phialocephala subalpina</name>
    <dbReference type="NCBI Taxonomy" id="576137"/>
    <lineage>
        <taxon>Eukaryota</taxon>
        <taxon>Fungi</taxon>
        <taxon>Dikarya</taxon>
        <taxon>Ascomycota</taxon>
        <taxon>Pezizomycotina</taxon>
        <taxon>Leotiomycetes</taxon>
        <taxon>Helotiales</taxon>
        <taxon>Mollisiaceae</taxon>
        <taxon>Phialocephala</taxon>
        <taxon>Phialocephala fortinii species complex</taxon>
    </lineage>
</organism>
<gene>
    <name evidence="6" type="ORF">PAC_15055</name>
</gene>
<dbReference type="AlphaFoldDB" id="A0A1L7XJC8"/>
<dbReference type="OrthoDB" id="10251809at2759"/>
<dbReference type="STRING" id="576137.A0A1L7XJC8"/>
<sequence length="604" mass="64933">MVLNTLLLLLLVAVYHVVRAQYDPLVNFCRRLDHQSIVLNGTLYIDGGREVFTTYDQNGTEITNHTLGNNQNLITINMSTSWDWKADFPQKEIPKLQDSTGSLSVPDMSRGALYPDPSNPNKFWLFGGSTAMDNMTFVGWQWPQPGADSLWSYDSSNNTWTAYNMSKYGISKPASGPTTSIPEKGLAFWFNGMQDNGSSAETTVLQGSARFLSGMVVLDLNNQSARNLSTTAVSLQARVRGQMVHVPLPGSDGILVLIGGGAKSTSDLTHDWKGTLVSLQSVDIFDVGSLNNASTPDGVWYSQRTSGSTPSPRIDACLVAAPAPDNSSYNIYMYGGRDGVNTYFDEVWILSLPSFQWVQVNSGYSPRYSHTCHVVGSRQMITVGGATTSNVAADCDWETKSVGVLDMSSISWGSSYNANANPYTVPDDIVRAVGGTVNGNATVGEPATGFANPKLKALFYPNSAANSTLSNSTPSTSTATSSATTSAASNKKASSTGAIAGGVIGGLAVLTIILGAILFFLQRRKQKHTTYELNSNTDPDVPQLHSNHKEPAMLGSTAVFEKYGSSTMVSELPDDREMDKKSHISRQEDQAPVEMPAGDVPRST</sequence>
<dbReference type="Gene3D" id="1.20.5.510">
    <property type="entry name" value="Single helix bin"/>
    <property type="match status" value="1"/>
</dbReference>
<dbReference type="InterPro" id="IPR015915">
    <property type="entry name" value="Kelch-typ_b-propeller"/>
</dbReference>
<dbReference type="SUPFAM" id="SSF50965">
    <property type="entry name" value="Galactose oxidase, central domain"/>
    <property type="match status" value="1"/>
</dbReference>
<keyword evidence="2" id="KW-0677">Repeat</keyword>
<keyword evidence="4" id="KW-0472">Membrane</keyword>
<dbReference type="Gene3D" id="2.120.10.80">
    <property type="entry name" value="Kelch-type beta propeller"/>
    <property type="match status" value="1"/>
</dbReference>
<name>A0A1L7XJC8_9HELO</name>
<proteinExistence type="predicted"/>
<dbReference type="PANTHER" id="PTHR46228">
    <property type="entry name" value="KELCH DOMAIN-CONTAINING PROTEIN"/>
    <property type="match status" value="1"/>
</dbReference>
<dbReference type="EMBL" id="FJOG01000029">
    <property type="protein sequence ID" value="CZR65155.1"/>
    <property type="molecule type" value="Genomic_DNA"/>
</dbReference>
<dbReference type="Proteomes" id="UP000184330">
    <property type="component" value="Unassembled WGS sequence"/>
</dbReference>
<evidence type="ECO:0000256" key="3">
    <source>
        <dbReference type="SAM" id="MobiDB-lite"/>
    </source>
</evidence>
<feature type="transmembrane region" description="Helical" evidence="4">
    <location>
        <begin position="498"/>
        <end position="521"/>
    </location>
</feature>
<accession>A0A1L7XJC8</accession>
<keyword evidence="4" id="KW-0812">Transmembrane</keyword>
<keyword evidence="7" id="KW-1185">Reference proteome</keyword>
<evidence type="ECO:0000313" key="7">
    <source>
        <dbReference type="Proteomes" id="UP000184330"/>
    </source>
</evidence>
<feature type="region of interest" description="Disordered" evidence="3">
    <location>
        <begin position="467"/>
        <end position="492"/>
    </location>
</feature>
<keyword evidence="5" id="KW-0732">Signal</keyword>
<evidence type="ECO:0000256" key="2">
    <source>
        <dbReference type="ARBA" id="ARBA00022737"/>
    </source>
</evidence>
<evidence type="ECO:0000256" key="5">
    <source>
        <dbReference type="SAM" id="SignalP"/>
    </source>
</evidence>
<dbReference type="PANTHER" id="PTHR46228:SF2">
    <property type="entry name" value="KELCH REPEAT PROTEIN (AFU_ORTHOLOGUE AFUA_4G14350)"/>
    <property type="match status" value="1"/>
</dbReference>
<keyword evidence="4" id="KW-1133">Transmembrane helix</keyword>
<keyword evidence="1" id="KW-0880">Kelch repeat</keyword>
<evidence type="ECO:0000256" key="4">
    <source>
        <dbReference type="SAM" id="Phobius"/>
    </source>
</evidence>
<feature type="compositionally biased region" description="Basic and acidic residues" evidence="3">
    <location>
        <begin position="573"/>
        <end position="589"/>
    </location>
</feature>
<evidence type="ECO:0000313" key="6">
    <source>
        <dbReference type="EMBL" id="CZR65155.1"/>
    </source>
</evidence>
<evidence type="ECO:0000256" key="1">
    <source>
        <dbReference type="ARBA" id="ARBA00022441"/>
    </source>
</evidence>
<feature type="chain" id="PRO_5013041267" evidence="5">
    <location>
        <begin position="21"/>
        <end position="604"/>
    </location>
</feature>